<comment type="caution">
    <text evidence="1">The sequence shown here is derived from an EMBL/GenBank/DDBJ whole genome shotgun (WGS) entry which is preliminary data.</text>
</comment>
<feature type="non-terminal residue" evidence="1">
    <location>
        <position position="1"/>
    </location>
</feature>
<dbReference type="Proteomes" id="UP001186974">
    <property type="component" value="Unassembled WGS sequence"/>
</dbReference>
<organism evidence="1 2">
    <name type="scientific">Coniosporium uncinatum</name>
    <dbReference type="NCBI Taxonomy" id="93489"/>
    <lineage>
        <taxon>Eukaryota</taxon>
        <taxon>Fungi</taxon>
        <taxon>Dikarya</taxon>
        <taxon>Ascomycota</taxon>
        <taxon>Pezizomycotina</taxon>
        <taxon>Dothideomycetes</taxon>
        <taxon>Dothideomycetes incertae sedis</taxon>
        <taxon>Coniosporium</taxon>
    </lineage>
</organism>
<evidence type="ECO:0000313" key="2">
    <source>
        <dbReference type="Proteomes" id="UP001186974"/>
    </source>
</evidence>
<accession>A0ACC3D841</accession>
<dbReference type="EMBL" id="JAWDJW010006955">
    <property type="protein sequence ID" value="KAK3063183.1"/>
    <property type="molecule type" value="Genomic_DNA"/>
</dbReference>
<evidence type="ECO:0000313" key="1">
    <source>
        <dbReference type="EMBL" id="KAK3063183.1"/>
    </source>
</evidence>
<protein>
    <submittedName>
        <fullName evidence="1">Uncharacterized protein</fullName>
    </submittedName>
</protein>
<keyword evidence="2" id="KW-1185">Reference proteome</keyword>
<reference evidence="1" key="1">
    <citation type="submission" date="2024-09" db="EMBL/GenBank/DDBJ databases">
        <title>Black Yeasts Isolated from many extreme environments.</title>
        <authorList>
            <person name="Coleine C."/>
            <person name="Stajich J.E."/>
            <person name="Selbmann L."/>
        </authorList>
    </citation>
    <scope>NUCLEOTIDE SEQUENCE</scope>
    <source>
        <strain evidence="1">CCFEE 5737</strain>
    </source>
</reference>
<sequence>DEETLLYNVVKNNDPQAGGKLMESGGWKTLIAVLREAGERPLKHRRSDDNLRTAAMTDQLAKRFRGVSLDKKFLS</sequence>
<gene>
    <name evidence="1" type="ORF">LTS18_002409</name>
</gene>
<name>A0ACC3D841_9PEZI</name>
<proteinExistence type="predicted"/>